<dbReference type="InterPro" id="IPR016181">
    <property type="entry name" value="Acyl_CoA_acyltransferase"/>
</dbReference>
<protein>
    <submittedName>
        <fullName evidence="4">Ribosomal protein S18 acetylase RimI-like enzyme</fullName>
    </submittedName>
</protein>
<dbReference type="GO" id="GO:0016747">
    <property type="term" value="F:acyltransferase activity, transferring groups other than amino-acyl groups"/>
    <property type="evidence" value="ECO:0007669"/>
    <property type="project" value="InterPro"/>
</dbReference>
<keyword evidence="4" id="KW-0689">Ribosomal protein</keyword>
<name>A0A840C977_9RHOB</name>
<sequence>MIFRRLVPADAALWRDIRLEALQNDPPAFATRYEEIADRPLTFFVEMLEQANYHAGFDGGRAVGVMGWVAEPYMAARHRAMLMSVYIRPAWRGAGAAGQLLHQVLADAARHGIRQMELGARAGDPRAVAFYKRHGFHPMGEIPDAFHHDGQSHDELLMFRRLDA</sequence>
<evidence type="ECO:0000313" key="5">
    <source>
        <dbReference type="Proteomes" id="UP000585681"/>
    </source>
</evidence>
<reference evidence="4" key="1">
    <citation type="submission" date="2020-08" db="EMBL/GenBank/DDBJ databases">
        <title>Genomic Encyclopedia of Type Strains, Phase IV (KMG-IV): sequencing the most valuable type-strain genomes for metagenomic binning, comparative biology and taxonomic classification.</title>
        <authorList>
            <person name="Goeker M."/>
        </authorList>
    </citation>
    <scope>NUCLEOTIDE SEQUENCE [LARGE SCALE GENOMIC DNA]</scope>
    <source>
        <strain evidence="4">DSM 105040</strain>
    </source>
</reference>
<dbReference type="PANTHER" id="PTHR43877">
    <property type="entry name" value="AMINOALKYLPHOSPHONATE N-ACETYLTRANSFERASE-RELATED-RELATED"/>
    <property type="match status" value="1"/>
</dbReference>
<accession>A0A840C977</accession>
<keyword evidence="5" id="KW-1185">Reference proteome</keyword>
<gene>
    <name evidence="4" type="ORF">GGR17_002330</name>
</gene>
<keyword evidence="1" id="KW-0808">Transferase</keyword>
<dbReference type="InterPro" id="IPR000182">
    <property type="entry name" value="GNAT_dom"/>
</dbReference>
<evidence type="ECO:0000256" key="2">
    <source>
        <dbReference type="ARBA" id="ARBA00023315"/>
    </source>
</evidence>
<proteinExistence type="predicted"/>
<evidence type="ECO:0000313" key="4">
    <source>
        <dbReference type="EMBL" id="MBB4022511.1"/>
    </source>
</evidence>
<evidence type="ECO:0000256" key="1">
    <source>
        <dbReference type="ARBA" id="ARBA00022679"/>
    </source>
</evidence>
<dbReference type="Pfam" id="PF00583">
    <property type="entry name" value="Acetyltransf_1"/>
    <property type="match status" value="1"/>
</dbReference>
<comment type="caution">
    <text evidence="4">The sequence shown here is derived from an EMBL/GenBank/DDBJ whole genome shotgun (WGS) entry which is preliminary data.</text>
</comment>
<dbReference type="InterPro" id="IPR050832">
    <property type="entry name" value="Bact_Acetyltransf"/>
</dbReference>
<dbReference type="RefSeq" id="WP_054539714.1">
    <property type="nucleotide sequence ID" value="NZ_JACIEQ010000003.1"/>
</dbReference>
<feature type="domain" description="N-acetyltransferase" evidence="3">
    <location>
        <begin position="1"/>
        <end position="163"/>
    </location>
</feature>
<organism evidence="4 5">
    <name type="scientific">Actibacterium naphthalenivorans</name>
    <dbReference type="NCBI Taxonomy" id="1614693"/>
    <lineage>
        <taxon>Bacteria</taxon>
        <taxon>Pseudomonadati</taxon>
        <taxon>Pseudomonadota</taxon>
        <taxon>Alphaproteobacteria</taxon>
        <taxon>Rhodobacterales</taxon>
        <taxon>Roseobacteraceae</taxon>
        <taxon>Actibacterium</taxon>
    </lineage>
</organism>
<dbReference type="EMBL" id="JACIEQ010000003">
    <property type="protein sequence ID" value="MBB4022511.1"/>
    <property type="molecule type" value="Genomic_DNA"/>
</dbReference>
<dbReference type="AlphaFoldDB" id="A0A840C977"/>
<dbReference type="Proteomes" id="UP000585681">
    <property type="component" value="Unassembled WGS sequence"/>
</dbReference>
<dbReference type="SUPFAM" id="SSF55729">
    <property type="entry name" value="Acyl-CoA N-acyltransferases (Nat)"/>
    <property type="match status" value="1"/>
</dbReference>
<dbReference type="CDD" id="cd04301">
    <property type="entry name" value="NAT_SF"/>
    <property type="match status" value="1"/>
</dbReference>
<keyword evidence="4" id="KW-0687">Ribonucleoprotein</keyword>
<evidence type="ECO:0000259" key="3">
    <source>
        <dbReference type="PROSITE" id="PS51186"/>
    </source>
</evidence>
<dbReference type="GO" id="GO:0005840">
    <property type="term" value="C:ribosome"/>
    <property type="evidence" value="ECO:0007669"/>
    <property type="project" value="UniProtKB-KW"/>
</dbReference>
<keyword evidence="2" id="KW-0012">Acyltransferase</keyword>
<dbReference type="PROSITE" id="PS51186">
    <property type="entry name" value="GNAT"/>
    <property type="match status" value="1"/>
</dbReference>
<dbReference type="Gene3D" id="3.40.630.30">
    <property type="match status" value="1"/>
</dbReference>